<protein>
    <submittedName>
        <fullName evidence="3">Uncharacterized protein</fullName>
    </submittedName>
</protein>
<dbReference type="InParanoid" id="A0A0G4ETX9"/>
<feature type="region of interest" description="Disordered" evidence="2">
    <location>
        <begin position="1"/>
        <end position="38"/>
    </location>
</feature>
<name>A0A0G4ETX9_VITBC</name>
<dbReference type="EMBL" id="CDMY01000317">
    <property type="protein sequence ID" value="CEM02082.1"/>
    <property type="molecule type" value="Genomic_DNA"/>
</dbReference>
<keyword evidence="1" id="KW-0175">Coiled coil</keyword>
<reference evidence="3 4" key="1">
    <citation type="submission" date="2014-11" db="EMBL/GenBank/DDBJ databases">
        <authorList>
            <person name="Zhu J."/>
            <person name="Qi W."/>
            <person name="Song R."/>
        </authorList>
    </citation>
    <scope>NUCLEOTIDE SEQUENCE [LARGE SCALE GENOMIC DNA]</scope>
</reference>
<gene>
    <name evidence="3" type="ORF">Vbra_13469</name>
</gene>
<evidence type="ECO:0000256" key="2">
    <source>
        <dbReference type="SAM" id="MobiDB-lite"/>
    </source>
</evidence>
<dbReference type="AlphaFoldDB" id="A0A0G4ETX9"/>
<sequence>MSTVAGKVTSAAPHVRRHPNVPPPTSEPTSLAGQPGSAECGGQIARLMMQIEDKDAIISQLRQQLQSITAAAHTMMEECEKTKEEARCHNAEANAFREEAMDIISRQQEAIRSAMEKIDRLEASGEGENGNVEMRSVGVQAKVLEGPQKQRAPSFNLRLFQGGTRPVVRPAKAKAPVGPSREQPERIKAKTHQTGGKMCRTMTAGAKREEETRASGGGNGVAVGVPLGRGPPVRAAVAKKAQDREAPSDEAKGRKPISPSNPFAARAPPNLPAAQRSGVTGGAAETQKKTPPKTAHTQPFGCPSPLPPPQAFNAFGATLRVQPLHGGPMMANAPPHERVGAQRGTTVMHMPMADTRHHFAALPASKAPPFVYPHGVPVVVPSYGQPHWGRGV</sequence>
<feature type="region of interest" description="Disordered" evidence="2">
    <location>
        <begin position="169"/>
        <end position="311"/>
    </location>
</feature>
<feature type="coiled-coil region" evidence="1">
    <location>
        <begin position="44"/>
        <end position="124"/>
    </location>
</feature>
<dbReference type="VEuPathDB" id="CryptoDB:Vbra_13469"/>
<proteinExistence type="predicted"/>
<evidence type="ECO:0000313" key="4">
    <source>
        <dbReference type="Proteomes" id="UP000041254"/>
    </source>
</evidence>
<evidence type="ECO:0000256" key="1">
    <source>
        <dbReference type="SAM" id="Coils"/>
    </source>
</evidence>
<feature type="compositionally biased region" description="Basic and acidic residues" evidence="2">
    <location>
        <begin position="240"/>
        <end position="253"/>
    </location>
</feature>
<organism evidence="3 4">
    <name type="scientific">Vitrella brassicaformis (strain CCMP3155)</name>
    <dbReference type="NCBI Taxonomy" id="1169540"/>
    <lineage>
        <taxon>Eukaryota</taxon>
        <taxon>Sar</taxon>
        <taxon>Alveolata</taxon>
        <taxon>Colpodellida</taxon>
        <taxon>Vitrellaceae</taxon>
        <taxon>Vitrella</taxon>
    </lineage>
</organism>
<keyword evidence="4" id="KW-1185">Reference proteome</keyword>
<accession>A0A0G4ETX9</accession>
<dbReference type="Proteomes" id="UP000041254">
    <property type="component" value="Unassembled WGS sequence"/>
</dbReference>
<evidence type="ECO:0000313" key="3">
    <source>
        <dbReference type="EMBL" id="CEM02082.1"/>
    </source>
</evidence>